<evidence type="ECO:0000313" key="4">
    <source>
        <dbReference type="EMBL" id="JAS69104.1"/>
    </source>
</evidence>
<sequence length="360" mass="41803">MRFNWRLSCWISQFFTTGNIGQKEAQGRMQGLPPLPCPLRFRDVKGFEGRTNDVIYCLPETESATSTVVYFPGDVQDYSETMEAHRDNKKYVQWSLDNIALLLKSYHPESHIVIVKPTRSVTPKLARFMEIVDDDLDCSRMEFKTFACYNNFVPSNNCGVPDHTPNHNALLHLERLLQSLTQLIMDLARRKLSRHPTLVDSKDIIFPALDKTDIQLMGFSKGCVVLNQFIYEFHYCKTLTPEDDSMCQLIPRIRHMYWLDGGHAGGKNTWITSRSLLETLTRLGIEIHIHVTPYQINDDRRPWIRKEEKLFSDLLRRLGAPVKRFVHFETEIPSLETHFGVITAYKLAERRHSLMAVKDM</sequence>
<accession>A0A1B6H336</accession>
<evidence type="ECO:0000313" key="1">
    <source>
        <dbReference type="EMBL" id="JAS43445.1"/>
    </source>
</evidence>
<evidence type="ECO:0000313" key="3">
    <source>
        <dbReference type="EMBL" id="JAS66097.1"/>
    </source>
</evidence>
<gene>
    <name evidence="4" type="ORF">g.26416</name>
    <name evidence="2" type="ORF">g.26423</name>
    <name evidence="1" type="ORF">g.26425</name>
    <name evidence="3" type="ORF">g.26429</name>
</gene>
<evidence type="ECO:0000313" key="2">
    <source>
        <dbReference type="EMBL" id="JAS47687.1"/>
    </source>
</evidence>
<dbReference type="AlphaFoldDB" id="A0A1B6H336"/>
<proteinExistence type="predicted"/>
<dbReference type="EMBL" id="GECZ01022082">
    <property type="protein sequence ID" value="JAS47687.1"/>
    <property type="molecule type" value="Transcribed_RNA"/>
</dbReference>
<reference evidence="4" key="1">
    <citation type="submission" date="2015-11" db="EMBL/GenBank/DDBJ databases">
        <title>De novo transcriptome assembly of four potential Pierce s Disease insect vectors from Arizona vineyards.</title>
        <authorList>
            <person name="Tassone E.E."/>
        </authorList>
    </citation>
    <scope>NUCLEOTIDE SEQUENCE</scope>
</reference>
<organism evidence="4">
    <name type="scientific">Cuerna arida</name>
    <dbReference type="NCBI Taxonomy" id="1464854"/>
    <lineage>
        <taxon>Eukaryota</taxon>
        <taxon>Metazoa</taxon>
        <taxon>Ecdysozoa</taxon>
        <taxon>Arthropoda</taxon>
        <taxon>Hexapoda</taxon>
        <taxon>Insecta</taxon>
        <taxon>Pterygota</taxon>
        <taxon>Neoptera</taxon>
        <taxon>Paraneoptera</taxon>
        <taxon>Hemiptera</taxon>
        <taxon>Auchenorrhyncha</taxon>
        <taxon>Membracoidea</taxon>
        <taxon>Cicadellidae</taxon>
        <taxon>Cicadellinae</taxon>
        <taxon>Proconiini</taxon>
        <taxon>Cuerna</taxon>
    </lineage>
</organism>
<dbReference type="EMBL" id="GECZ01000665">
    <property type="protein sequence ID" value="JAS69104.1"/>
    <property type="molecule type" value="Transcribed_RNA"/>
</dbReference>
<dbReference type="InterPro" id="IPR018881">
    <property type="entry name" value="C2orf69_mit"/>
</dbReference>
<name>A0A1B6H336_9HEMI</name>
<dbReference type="PANTHER" id="PTHR31296:SF1">
    <property type="entry name" value="MITOCHONDRIAL PROTEIN C2ORF69"/>
    <property type="match status" value="1"/>
</dbReference>
<dbReference type="EMBL" id="GECZ01003672">
    <property type="protein sequence ID" value="JAS66097.1"/>
    <property type="molecule type" value="Transcribed_RNA"/>
</dbReference>
<dbReference type="GO" id="GO:0005739">
    <property type="term" value="C:mitochondrion"/>
    <property type="evidence" value="ECO:0007669"/>
    <property type="project" value="TreeGrafter"/>
</dbReference>
<dbReference type="EMBL" id="GECZ01026324">
    <property type="protein sequence ID" value="JAS43445.1"/>
    <property type="molecule type" value="Transcribed_RNA"/>
</dbReference>
<dbReference type="PANTHER" id="PTHR31296">
    <property type="entry name" value="UPF0565 PROTEIN C2ORF69"/>
    <property type="match status" value="1"/>
</dbReference>
<dbReference type="Pfam" id="PF10561">
    <property type="entry name" value="C2orf69"/>
    <property type="match status" value="2"/>
</dbReference>
<protein>
    <submittedName>
        <fullName evidence="4">Uncharacterized protein</fullName>
    </submittedName>
</protein>